<accession>A0A8J3CE37</accession>
<dbReference type="Proteomes" id="UP000637578">
    <property type="component" value="Unassembled WGS sequence"/>
</dbReference>
<dbReference type="PANTHER" id="PTHR10803">
    <property type="entry name" value="ARSENICAL PUMP-DRIVING ATPASE ARSENITE-TRANSLOCATING ATPASE"/>
    <property type="match status" value="1"/>
</dbReference>
<reference evidence="2" key="1">
    <citation type="journal article" date="2014" name="Int. J. Syst. Evol. Microbiol.">
        <title>Complete genome sequence of Corynebacterium casei LMG S-19264T (=DSM 44701T), isolated from a smear-ripened cheese.</title>
        <authorList>
            <consortium name="US DOE Joint Genome Institute (JGI-PGF)"/>
            <person name="Walter F."/>
            <person name="Albersmeier A."/>
            <person name="Kalinowski J."/>
            <person name="Ruckert C."/>
        </authorList>
    </citation>
    <scope>NUCLEOTIDE SEQUENCE</scope>
    <source>
        <strain evidence="2">CGMCC 4.5737</strain>
    </source>
</reference>
<dbReference type="SUPFAM" id="SSF52540">
    <property type="entry name" value="P-loop containing nucleoside triphosphate hydrolases"/>
    <property type="match status" value="1"/>
</dbReference>
<protein>
    <submittedName>
        <fullName evidence="2">ATPase</fullName>
    </submittedName>
</protein>
<keyword evidence="3" id="KW-1185">Reference proteome</keyword>
<reference evidence="2" key="2">
    <citation type="submission" date="2020-09" db="EMBL/GenBank/DDBJ databases">
        <authorList>
            <person name="Sun Q."/>
            <person name="Zhou Y."/>
        </authorList>
    </citation>
    <scope>NUCLEOTIDE SEQUENCE</scope>
    <source>
        <strain evidence="2">CGMCC 4.5737</strain>
    </source>
</reference>
<dbReference type="Pfam" id="PF02374">
    <property type="entry name" value="ArsA_ATPase"/>
    <property type="match status" value="1"/>
</dbReference>
<dbReference type="InterPro" id="IPR016300">
    <property type="entry name" value="ATPase_ArsA/GET3"/>
</dbReference>
<dbReference type="GO" id="GO:0016887">
    <property type="term" value="F:ATP hydrolysis activity"/>
    <property type="evidence" value="ECO:0007669"/>
    <property type="project" value="InterPro"/>
</dbReference>
<comment type="caution">
    <text evidence="2">The sequence shown here is derived from an EMBL/GenBank/DDBJ whole genome shotgun (WGS) entry which is preliminary data.</text>
</comment>
<sequence length="379" mass="40295">MECDWRVVCDELLVSRVVGDIGWPPGDRPHAANRARRRHAAYAGHVTTPSPGWTDELARARLHVVTGKGGTGKTTAGAALALALAHGGRRVLLIEVEGRQGIAQLFGLPPLPYSEEHVTNVPGGGELRALAVDAEAALLEYLSMFYSLGFAGRTLRRMGAIEFATTLAPGLRDVLLTGKVKECVTRTDARGRHAYDAVVLDAPPTGRVVKFLDVTKAMADLAKVGPIREQSDGVVRLLHSGDTAVHLVALLEELPVRETLEAVEDLDSAELRPGAVLVNRVRPVRLPVAVADGAATGRVETDELMAGLRAAGLTPSPAVVEGLVDETVEHAIRVRSERQAMDQLAGADLPVLELPDRADGIGPGALHELAELLIEQGVR</sequence>
<evidence type="ECO:0000313" key="3">
    <source>
        <dbReference type="Proteomes" id="UP000637578"/>
    </source>
</evidence>
<gene>
    <name evidence="2" type="ORF">GCM10012275_40350</name>
</gene>
<dbReference type="AlphaFoldDB" id="A0A8J3CE37"/>
<dbReference type="EMBL" id="BMMK01000019">
    <property type="protein sequence ID" value="GGM65699.1"/>
    <property type="molecule type" value="Genomic_DNA"/>
</dbReference>
<dbReference type="InterPro" id="IPR027417">
    <property type="entry name" value="P-loop_NTPase"/>
</dbReference>
<dbReference type="PANTHER" id="PTHR10803:SF31">
    <property type="entry name" value="ATPASE RV3679-RELATED"/>
    <property type="match status" value="1"/>
</dbReference>
<dbReference type="Gene3D" id="3.40.50.300">
    <property type="entry name" value="P-loop containing nucleotide triphosphate hydrolases"/>
    <property type="match status" value="1"/>
</dbReference>
<name>A0A8J3CE37_9PSEU</name>
<organism evidence="2 3">
    <name type="scientific">Longimycelium tulufanense</name>
    <dbReference type="NCBI Taxonomy" id="907463"/>
    <lineage>
        <taxon>Bacteria</taxon>
        <taxon>Bacillati</taxon>
        <taxon>Actinomycetota</taxon>
        <taxon>Actinomycetes</taxon>
        <taxon>Pseudonocardiales</taxon>
        <taxon>Pseudonocardiaceae</taxon>
        <taxon>Longimycelium</taxon>
    </lineage>
</organism>
<proteinExistence type="predicted"/>
<feature type="domain" description="ArsA/GET3 Anion-transporting ATPase-like" evidence="1">
    <location>
        <begin position="63"/>
        <end position="225"/>
    </location>
</feature>
<dbReference type="InterPro" id="IPR025723">
    <property type="entry name" value="ArsA/GET3_ATPase-like"/>
</dbReference>
<evidence type="ECO:0000313" key="2">
    <source>
        <dbReference type="EMBL" id="GGM65699.1"/>
    </source>
</evidence>
<dbReference type="GO" id="GO:0005524">
    <property type="term" value="F:ATP binding"/>
    <property type="evidence" value="ECO:0007669"/>
    <property type="project" value="InterPro"/>
</dbReference>
<evidence type="ECO:0000259" key="1">
    <source>
        <dbReference type="Pfam" id="PF02374"/>
    </source>
</evidence>